<name>A0A6P1ZHJ0_9BACT</name>
<evidence type="ECO:0000313" key="11">
    <source>
        <dbReference type="EMBL" id="TVM32609.1"/>
    </source>
</evidence>
<evidence type="ECO:0000259" key="10">
    <source>
        <dbReference type="PROSITE" id="PS50972"/>
    </source>
</evidence>
<comment type="catalytic activity">
    <reaction evidence="1">
        <text>(7,8-dihydropterin-6-yl)methyl diphosphate + 4-aminobenzoate = 7,8-dihydropteroate + diphosphate</text>
        <dbReference type="Rhea" id="RHEA:19949"/>
        <dbReference type="ChEBI" id="CHEBI:17836"/>
        <dbReference type="ChEBI" id="CHEBI:17839"/>
        <dbReference type="ChEBI" id="CHEBI:33019"/>
        <dbReference type="ChEBI" id="CHEBI:72950"/>
        <dbReference type="EC" id="2.5.1.15"/>
    </reaction>
</comment>
<dbReference type="PANTHER" id="PTHR20941">
    <property type="entry name" value="FOLATE SYNTHESIS PROTEINS"/>
    <property type="match status" value="1"/>
</dbReference>
<keyword evidence="7 9" id="KW-0460">Magnesium</keyword>
<sequence>MTVPYTTWTIYGGGSIAIAPFCVMGIVNVTPDSFYDGGRHASTETAVAHGLSLAASGAHILDVGGESTRPYADEVSEAEELERVIPVVRGLIDALGSQHAGTAAGQGAASDSSVAVSPAYFPVISVDTYKAEVAAQALDAGAVIVNDVSACRFDPALRDVLVQKKPGYVLMHSLGKPGTMQNAPQYDDVVEDVFRFFEQELGALVRAGLPEDRIVLDPGIGFGKTLEHNLALIANVERFAALGRPLLMALSNKSVWEKLLGLGPQDRENATQAATALSWSPLCPIHRVHDVERTVQSLRVAHALDHARTRG</sequence>
<keyword evidence="6 9" id="KW-0479">Metal-binding</keyword>
<dbReference type="Gene3D" id="3.20.20.20">
    <property type="entry name" value="Dihydropteroate synthase-like"/>
    <property type="match status" value="1"/>
</dbReference>
<feature type="domain" description="Pterin-binding" evidence="10">
    <location>
        <begin position="21"/>
        <end position="299"/>
    </location>
</feature>
<dbReference type="PANTHER" id="PTHR20941:SF1">
    <property type="entry name" value="FOLIC ACID SYNTHESIS PROTEIN FOL1"/>
    <property type="match status" value="1"/>
</dbReference>
<evidence type="ECO:0000256" key="1">
    <source>
        <dbReference type="ARBA" id="ARBA00000012"/>
    </source>
</evidence>
<dbReference type="InterPro" id="IPR011005">
    <property type="entry name" value="Dihydropteroate_synth-like_sf"/>
</dbReference>
<comment type="cofactor">
    <cofactor evidence="2 9">
        <name>Mg(2+)</name>
        <dbReference type="ChEBI" id="CHEBI:18420"/>
    </cofactor>
</comment>
<dbReference type="PROSITE" id="PS00792">
    <property type="entry name" value="DHPS_1"/>
    <property type="match status" value="1"/>
</dbReference>
<dbReference type="EC" id="2.5.1.15" evidence="4 9"/>
<dbReference type="Proteomes" id="UP000434052">
    <property type="component" value="Unassembled WGS sequence"/>
</dbReference>
<evidence type="ECO:0000256" key="2">
    <source>
        <dbReference type="ARBA" id="ARBA00001946"/>
    </source>
</evidence>
<dbReference type="AlphaFoldDB" id="A0A6P1ZHJ0"/>
<dbReference type="GO" id="GO:0005829">
    <property type="term" value="C:cytosol"/>
    <property type="evidence" value="ECO:0007669"/>
    <property type="project" value="TreeGrafter"/>
</dbReference>
<comment type="pathway">
    <text evidence="3 9">Cofactor biosynthesis; tetrahydrofolate biosynthesis; 7,8-dihydrofolate from 2-amino-4-hydroxy-6-hydroxymethyl-7,8-dihydropteridine diphosphate and 4-aminobenzoate: step 1/2.</text>
</comment>
<evidence type="ECO:0000256" key="4">
    <source>
        <dbReference type="ARBA" id="ARBA00012458"/>
    </source>
</evidence>
<proteinExistence type="inferred from homology"/>
<comment type="similarity">
    <text evidence="9">Belongs to the DHPS family.</text>
</comment>
<evidence type="ECO:0000256" key="5">
    <source>
        <dbReference type="ARBA" id="ARBA00022679"/>
    </source>
</evidence>
<evidence type="ECO:0000313" key="12">
    <source>
        <dbReference type="Proteomes" id="UP000434052"/>
    </source>
</evidence>
<dbReference type="EMBL" id="QMIF01000010">
    <property type="protein sequence ID" value="TVM32609.1"/>
    <property type="molecule type" value="Genomic_DNA"/>
</dbReference>
<dbReference type="InterPro" id="IPR000489">
    <property type="entry name" value="Pterin-binding_dom"/>
</dbReference>
<dbReference type="Pfam" id="PF00809">
    <property type="entry name" value="Pterin_bind"/>
    <property type="match status" value="2"/>
</dbReference>
<dbReference type="InterPro" id="IPR006390">
    <property type="entry name" value="DHP_synth_dom"/>
</dbReference>
<dbReference type="GO" id="GO:0046872">
    <property type="term" value="F:metal ion binding"/>
    <property type="evidence" value="ECO:0007669"/>
    <property type="project" value="UniProtKB-KW"/>
</dbReference>
<dbReference type="PROSITE" id="PS00793">
    <property type="entry name" value="DHPS_2"/>
    <property type="match status" value="1"/>
</dbReference>
<dbReference type="SUPFAM" id="SSF51717">
    <property type="entry name" value="Dihydropteroate synthetase-like"/>
    <property type="match status" value="1"/>
</dbReference>
<evidence type="ECO:0000256" key="3">
    <source>
        <dbReference type="ARBA" id="ARBA00004763"/>
    </source>
</evidence>
<keyword evidence="8 9" id="KW-0289">Folate biosynthesis</keyword>
<dbReference type="GO" id="GO:0046654">
    <property type="term" value="P:tetrahydrofolate biosynthetic process"/>
    <property type="evidence" value="ECO:0007669"/>
    <property type="project" value="UniProtKB-UniPathway"/>
</dbReference>
<dbReference type="CDD" id="cd00739">
    <property type="entry name" value="DHPS"/>
    <property type="match status" value="1"/>
</dbReference>
<organism evidence="11 12">
    <name type="scientific">Oceanidesulfovibrio marinus</name>
    <dbReference type="NCBI Taxonomy" id="370038"/>
    <lineage>
        <taxon>Bacteria</taxon>
        <taxon>Pseudomonadati</taxon>
        <taxon>Thermodesulfobacteriota</taxon>
        <taxon>Desulfovibrionia</taxon>
        <taxon>Desulfovibrionales</taxon>
        <taxon>Desulfovibrionaceae</taxon>
        <taxon>Oceanidesulfovibrio</taxon>
    </lineage>
</organism>
<evidence type="ECO:0000256" key="6">
    <source>
        <dbReference type="ARBA" id="ARBA00022723"/>
    </source>
</evidence>
<dbReference type="RefSeq" id="WP_144306226.1">
    <property type="nucleotide sequence ID" value="NZ_QMIF01000010.1"/>
</dbReference>
<dbReference type="GO" id="GO:0046656">
    <property type="term" value="P:folic acid biosynthetic process"/>
    <property type="evidence" value="ECO:0007669"/>
    <property type="project" value="UniProtKB-KW"/>
</dbReference>
<dbReference type="OrthoDB" id="9811744at2"/>
<dbReference type="PROSITE" id="PS50972">
    <property type="entry name" value="PTERIN_BINDING"/>
    <property type="match status" value="1"/>
</dbReference>
<dbReference type="InterPro" id="IPR045031">
    <property type="entry name" value="DHP_synth-like"/>
</dbReference>
<protein>
    <recommendedName>
        <fullName evidence="4 9">Dihydropteroate synthase</fullName>
        <shortName evidence="9">DHPS</shortName>
        <ecNumber evidence="4 9">2.5.1.15</ecNumber>
    </recommendedName>
    <alternativeName>
        <fullName evidence="9">Dihydropteroate pyrophosphorylase</fullName>
    </alternativeName>
</protein>
<comment type="function">
    <text evidence="9">Catalyzes the condensation of para-aminobenzoate (pABA) with 6-hydroxymethyl-7,8-dihydropterin diphosphate (DHPt-PP) to form 7,8-dihydropteroate (H2Pte), the immediate precursor of folate derivatives.</text>
</comment>
<evidence type="ECO:0000256" key="9">
    <source>
        <dbReference type="RuleBase" id="RU361205"/>
    </source>
</evidence>
<evidence type="ECO:0000256" key="7">
    <source>
        <dbReference type="ARBA" id="ARBA00022842"/>
    </source>
</evidence>
<comment type="caution">
    <text evidence="11">The sequence shown here is derived from an EMBL/GenBank/DDBJ whole genome shotgun (WGS) entry which is preliminary data.</text>
</comment>
<evidence type="ECO:0000256" key="8">
    <source>
        <dbReference type="ARBA" id="ARBA00022909"/>
    </source>
</evidence>
<dbReference type="NCBIfam" id="TIGR01496">
    <property type="entry name" value="DHPS"/>
    <property type="match status" value="1"/>
</dbReference>
<gene>
    <name evidence="11" type="primary">folP</name>
    <name evidence="11" type="ORF">DQK91_15170</name>
</gene>
<reference evidence="11 12" key="1">
    <citation type="submission" date="2018-06" db="EMBL/GenBank/DDBJ databases">
        <title>Complete genome of Desulfovibrio marinus P48SEP.</title>
        <authorList>
            <person name="Crispim J.S."/>
            <person name="Vidigal P.M.P."/>
            <person name="Silva L.C.F."/>
            <person name="Araujo L.C."/>
            <person name="Laguardia C.N."/>
            <person name="Dias R.S."/>
            <person name="Sousa M.P."/>
            <person name="Paula S.O."/>
            <person name="Silva C."/>
        </authorList>
    </citation>
    <scope>NUCLEOTIDE SEQUENCE [LARGE SCALE GENOMIC DNA]</scope>
    <source>
        <strain evidence="11 12">P48SEP</strain>
    </source>
</reference>
<dbReference type="GO" id="GO:0004156">
    <property type="term" value="F:dihydropteroate synthase activity"/>
    <property type="evidence" value="ECO:0007669"/>
    <property type="project" value="UniProtKB-EC"/>
</dbReference>
<keyword evidence="5 9" id="KW-0808">Transferase</keyword>
<dbReference type="UniPathway" id="UPA00077">
    <property type="reaction ID" value="UER00156"/>
</dbReference>
<accession>A0A6P1ZHJ0</accession>